<proteinExistence type="predicted"/>
<sequence length="195" mass="21285">VIVFSDATSLKVLTEPSSPLPEECFCFRSRSEMLALANTSSQLSDIIGEITAVKSSVSDLPGDKNHLTATHRLILHMCALRQYICGWYSPVCNTLYYIDYVSPSHGYLTEFINFPASVDNGDNVKKGDDIPVDNTVPAEVKTGGSSQQAAPDATAVPNGKEPQEPSAKAARLMIWQQSYFISKKCFCINVGFVLN</sequence>
<evidence type="ECO:0000313" key="2">
    <source>
        <dbReference type="EMBL" id="KAH0922028.1"/>
    </source>
</evidence>
<evidence type="ECO:0000256" key="1">
    <source>
        <dbReference type="SAM" id="MobiDB-lite"/>
    </source>
</evidence>
<protein>
    <submittedName>
        <fullName evidence="2">Uncharacterized protein</fullName>
    </submittedName>
</protein>
<name>A0ABQ8CZN1_BRANA</name>
<feature type="region of interest" description="Disordered" evidence="1">
    <location>
        <begin position="140"/>
        <end position="163"/>
    </location>
</feature>
<feature type="non-terminal residue" evidence="2">
    <location>
        <position position="1"/>
    </location>
</feature>
<dbReference type="EMBL" id="JAGKQM010000006">
    <property type="protein sequence ID" value="KAH0922028.1"/>
    <property type="molecule type" value="Genomic_DNA"/>
</dbReference>
<accession>A0ABQ8CZN1</accession>
<dbReference type="Proteomes" id="UP000824890">
    <property type="component" value="Unassembled WGS sequence"/>
</dbReference>
<evidence type="ECO:0000313" key="3">
    <source>
        <dbReference type="Proteomes" id="UP000824890"/>
    </source>
</evidence>
<organism evidence="2 3">
    <name type="scientific">Brassica napus</name>
    <name type="common">Rape</name>
    <dbReference type="NCBI Taxonomy" id="3708"/>
    <lineage>
        <taxon>Eukaryota</taxon>
        <taxon>Viridiplantae</taxon>
        <taxon>Streptophyta</taxon>
        <taxon>Embryophyta</taxon>
        <taxon>Tracheophyta</taxon>
        <taxon>Spermatophyta</taxon>
        <taxon>Magnoliopsida</taxon>
        <taxon>eudicotyledons</taxon>
        <taxon>Gunneridae</taxon>
        <taxon>Pentapetalae</taxon>
        <taxon>rosids</taxon>
        <taxon>malvids</taxon>
        <taxon>Brassicales</taxon>
        <taxon>Brassicaceae</taxon>
        <taxon>Brassiceae</taxon>
        <taxon>Brassica</taxon>
    </lineage>
</organism>
<reference evidence="2 3" key="1">
    <citation type="submission" date="2021-05" db="EMBL/GenBank/DDBJ databases">
        <title>Genome Assembly of Synthetic Allotetraploid Brassica napus Reveals Homoeologous Exchanges between Subgenomes.</title>
        <authorList>
            <person name="Davis J.T."/>
        </authorList>
    </citation>
    <scope>NUCLEOTIDE SEQUENCE [LARGE SCALE GENOMIC DNA]</scope>
    <source>
        <strain evidence="3">cv. Da-Ae</strain>
        <tissue evidence="2">Seedling</tissue>
    </source>
</reference>
<comment type="caution">
    <text evidence="2">The sequence shown here is derived from an EMBL/GenBank/DDBJ whole genome shotgun (WGS) entry which is preliminary data.</text>
</comment>
<gene>
    <name evidence="2" type="ORF">HID58_022046</name>
</gene>
<keyword evidence="3" id="KW-1185">Reference proteome</keyword>